<dbReference type="GO" id="GO:0000049">
    <property type="term" value="F:tRNA binding"/>
    <property type="evidence" value="ECO:0007669"/>
    <property type="project" value="InterPro"/>
</dbReference>
<dbReference type="InterPro" id="IPR004527">
    <property type="entry name" value="Glu-tRNA-ligase_bac/mito"/>
</dbReference>
<dbReference type="AlphaFoldDB" id="A0A134AE79"/>
<dbReference type="Gene3D" id="1.10.10.350">
    <property type="match status" value="1"/>
</dbReference>
<dbReference type="SUPFAM" id="SSF52374">
    <property type="entry name" value="Nucleotidylyl transferase"/>
    <property type="match status" value="1"/>
</dbReference>
<feature type="binding site" evidence="8">
    <location>
        <position position="261"/>
    </location>
    <ligand>
        <name>ATP</name>
        <dbReference type="ChEBI" id="CHEBI:30616"/>
    </ligand>
</feature>
<dbReference type="InterPro" id="IPR020751">
    <property type="entry name" value="aa-tRNA-synth_I_codon-bd_sub2"/>
</dbReference>
<keyword evidence="4 8" id="KW-0547">Nucleotide-binding</keyword>
<evidence type="ECO:0000256" key="3">
    <source>
        <dbReference type="ARBA" id="ARBA00022598"/>
    </source>
</evidence>
<comment type="caution">
    <text evidence="8">Lacks conserved residue(s) required for the propagation of feature annotation.</text>
</comment>
<evidence type="ECO:0000256" key="7">
    <source>
        <dbReference type="ARBA" id="ARBA00023146"/>
    </source>
</evidence>
<dbReference type="GO" id="GO:0005524">
    <property type="term" value="F:ATP binding"/>
    <property type="evidence" value="ECO:0007669"/>
    <property type="project" value="UniProtKB-UniRule"/>
</dbReference>
<dbReference type="PROSITE" id="PS00178">
    <property type="entry name" value="AA_TRNA_LIGASE_I"/>
    <property type="match status" value="1"/>
</dbReference>
<dbReference type="Pfam" id="PF19269">
    <property type="entry name" value="Anticodon_2"/>
    <property type="match status" value="1"/>
</dbReference>
<feature type="short sequence motif" description="'KMSKS' region" evidence="8">
    <location>
        <begin position="258"/>
        <end position="262"/>
    </location>
</feature>
<reference evidence="12" key="1">
    <citation type="submission" date="2016-01" db="EMBL/GenBank/DDBJ databases">
        <authorList>
            <person name="Mitreva M."/>
            <person name="Pepin K.H."/>
            <person name="Mihindukulasuriya K.A."/>
            <person name="Fulton R."/>
            <person name="Fronick C."/>
            <person name="O'Laughlin M."/>
            <person name="Miner T."/>
            <person name="Herter B."/>
            <person name="Rosa B.A."/>
            <person name="Cordes M."/>
            <person name="Tomlinson C."/>
            <person name="Wollam A."/>
            <person name="Palsikar V.B."/>
            <person name="Mardis E.R."/>
            <person name="Wilson R.K."/>
        </authorList>
    </citation>
    <scope>NUCLEOTIDE SEQUENCE [LARGE SCALE GENOMIC DNA]</scope>
    <source>
        <strain evidence="12">DNF00729</strain>
    </source>
</reference>
<evidence type="ECO:0000256" key="8">
    <source>
        <dbReference type="HAMAP-Rule" id="MF_00022"/>
    </source>
</evidence>
<feature type="short sequence motif" description="'HIGH' region" evidence="8">
    <location>
        <begin position="10"/>
        <end position="20"/>
    </location>
</feature>
<feature type="domain" description="Glutamyl/glutaminyl-tRNA synthetase class Ib catalytic" evidence="9">
    <location>
        <begin position="3"/>
        <end position="327"/>
    </location>
</feature>
<evidence type="ECO:0000256" key="1">
    <source>
        <dbReference type="ARBA" id="ARBA00007894"/>
    </source>
</evidence>
<dbReference type="InterPro" id="IPR008925">
    <property type="entry name" value="aa_tRNA-synth_I_cd-bd_sf"/>
</dbReference>
<comment type="subunit">
    <text evidence="8">Monomer.</text>
</comment>
<dbReference type="Gene3D" id="3.40.50.620">
    <property type="entry name" value="HUPs"/>
    <property type="match status" value="1"/>
</dbReference>
<dbReference type="InterPro" id="IPR049940">
    <property type="entry name" value="GluQ/Sye"/>
</dbReference>
<feature type="domain" description="Aminoacyl-tRNA synthetase class I anticodon-binding" evidence="10">
    <location>
        <begin position="340"/>
        <end position="487"/>
    </location>
</feature>
<dbReference type="InterPro" id="IPR000924">
    <property type="entry name" value="Glu/Gln-tRNA-synth"/>
</dbReference>
<dbReference type="SUPFAM" id="SSF48163">
    <property type="entry name" value="An anticodon-binding domain of class I aminoacyl-tRNA synthetases"/>
    <property type="match status" value="1"/>
</dbReference>
<dbReference type="InterPro" id="IPR014729">
    <property type="entry name" value="Rossmann-like_a/b/a_fold"/>
</dbReference>
<accession>A0A134AE79</accession>
<comment type="similarity">
    <text evidence="1 8">Belongs to the class-I aminoacyl-tRNA synthetase family. Glutamate--tRNA ligase type 1 subfamily.</text>
</comment>
<keyword evidence="12" id="KW-1185">Reference proteome</keyword>
<keyword evidence="7 8" id="KW-0030">Aminoacyl-tRNA synthetase</keyword>
<dbReference type="OrthoDB" id="9807503at2"/>
<dbReference type="EMBL" id="LSDG01000036">
    <property type="protein sequence ID" value="KXB65979.1"/>
    <property type="molecule type" value="Genomic_DNA"/>
</dbReference>
<comment type="caution">
    <text evidence="11">The sequence shown here is derived from an EMBL/GenBank/DDBJ whole genome shotgun (WGS) entry which is preliminary data.</text>
</comment>
<dbReference type="PANTHER" id="PTHR43311:SF2">
    <property type="entry name" value="GLUTAMATE--TRNA LIGASE, MITOCHONDRIAL-RELATED"/>
    <property type="match status" value="1"/>
</dbReference>
<evidence type="ECO:0000313" key="12">
    <source>
        <dbReference type="Proteomes" id="UP000070442"/>
    </source>
</evidence>
<dbReference type="Pfam" id="PF00749">
    <property type="entry name" value="tRNA-synt_1c"/>
    <property type="match status" value="1"/>
</dbReference>
<proteinExistence type="inferred from homology"/>
<dbReference type="STRING" id="755172.HMPREF1863_01190"/>
<dbReference type="RefSeq" id="WP_068368284.1">
    <property type="nucleotide sequence ID" value="NZ_CAMQER010000015.1"/>
</dbReference>
<dbReference type="FunFam" id="3.40.50.620:FF:000045">
    <property type="entry name" value="Glutamate--tRNA ligase, mitochondrial"/>
    <property type="match status" value="1"/>
</dbReference>
<comment type="subcellular location">
    <subcellularLocation>
        <location evidence="8">Cytoplasm</location>
    </subcellularLocation>
</comment>
<dbReference type="InterPro" id="IPR045462">
    <property type="entry name" value="aa-tRNA-synth_I_cd-bd"/>
</dbReference>
<evidence type="ECO:0000256" key="6">
    <source>
        <dbReference type="ARBA" id="ARBA00022917"/>
    </source>
</evidence>
<comment type="catalytic activity">
    <reaction evidence="8">
        <text>tRNA(Glu) + L-glutamate + ATP = L-glutamyl-tRNA(Glu) + AMP + diphosphate</text>
        <dbReference type="Rhea" id="RHEA:23540"/>
        <dbReference type="Rhea" id="RHEA-COMP:9663"/>
        <dbReference type="Rhea" id="RHEA-COMP:9680"/>
        <dbReference type="ChEBI" id="CHEBI:29985"/>
        <dbReference type="ChEBI" id="CHEBI:30616"/>
        <dbReference type="ChEBI" id="CHEBI:33019"/>
        <dbReference type="ChEBI" id="CHEBI:78442"/>
        <dbReference type="ChEBI" id="CHEBI:78520"/>
        <dbReference type="ChEBI" id="CHEBI:456215"/>
        <dbReference type="EC" id="6.1.1.17"/>
    </reaction>
</comment>
<dbReference type="PRINTS" id="PR00987">
    <property type="entry name" value="TRNASYNTHGLU"/>
</dbReference>
<dbReference type="NCBIfam" id="TIGR00464">
    <property type="entry name" value="gltX_bact"/>
    <property type="match status" value="1"/>
</dbReference>
<gene>
    <name evidence="8" type="primary">gltX</name>
    <name evidence="11" type="ORF">HMPREF1863_01190</name>
</gene>
<dbReference type="GO" id="GO:0006424">
    <property type="term" value="P:glutamyl-tRNA aminoacylation"/>
    <property type="evidence" value="ECO:0007669"/>
    <property type="project" value="UniProtKB-UniRule"/>
</dbReference>
<dbReference type="Proteomes" id="UP000070442">
    <property type="component" value="Unassembled WGS sequence"/>
</dbReference>
<dbReference type="InterPro" id="IPR033910">
    <property type="entry name" value="GluRS_core"/>
</dbReference>
<evidence type="ECO:0000256" key="4">
    <source>
        <dbReference type="ARBA" id="ARBA00022741"/>
    </source>
</evidence>
<dbReference type="InterPro" id="IPR001412">
    <property type="entry name" value="aa-tRNA-synth_I_CS"/>
</dbReference>
<dbReference type="EC" id="6.1.1.17" evidence="8"/>
<dbReference type="GO" id="GO:0004818">
    <property type="term" value="F:glutamate-tRNA ligase activity"/>
    <property type="evidence" value="ECO:0007669"/>
    <property type="project" value="UniProtKB-UniRule"/>
</dbReference>
<protein>
    <recommendedName>
        <fullName evidence="8">Glutamate--tRNA ligase</fullName>
        <ecNumber evidence="8">6.1.1.17</ecNumber>
    </recommendedName>
    <alternativeName>
        <fullName evidence="8">Glutamyl-tRNA synthetase</fullName>
        <shortName evidence="8">GluRS</shortName>
    </alternativeName>
</protein>
<keyword evidence="2 8" id="KW-0963">Cytoplasm</keyword>
<evidence type="ECO:0000256" key="2">
    <source>
        <dbReference type="ARBA" id="ARBA00022490"/>
    </source>
</evidence>
<comment type="function">
    <text evidence="8">Catalyzes the attachment of glutamate to tRNA(Glu) in a two-step reaction: glutamate is first activated by ATP to form Glu-AMP and then transferred to the acceptor end of tRNA(Glu).</text>
</comment>
<dbReference type="PATRIC" id="fig|755172.3.peg.1151"/>
<dbReference type="FunFam" id="1.10.10.350:FF:000002">
    <property type="entry name" value="Glutamate--tRNA ligase"/>
    <property type="match status" value="1"/>
</dbReference>
<keyword evidence="6 8" id="KW-0648">Protein biosynthesis</keyword>
<dbReference type="PANTHER" id="PTHR43311">
    <property type="entry name" value="GLUTAMATE--TRNA LIGASE"/>
    <property type="match status" value="1"/>
</dbReference>
<evidence type="ECO:0000313" key="11">
    <source>
        <dbReference type="EMBL" id="KXB65979.1"/>
    </source>
</evidence>
<dbReference type="CDD" id="cd00808">
    <property type="entry name" value="GluRS_core"/>
    <property type="match status" value="1"/>
</dbReference>
<evidence type="ECO:0000259" key="9">
    <source>
        <dbReference type="Pfam" id="PF00749"/>
    </source>
</evidence>
<keyword evidence="5 8" id="KW-0067">ATP-binding</keyword>
<organism evidence="11 12">
    <name type="scientific">Aedoeadaptatus coxii</name>
    <dbReference type="NCBI Taxonomy" id="755172"/>
    <lineage>
        <taxon>Bacteria</taxon>
        <taxon>Bacillati</taxon>
        <taxon>Bacillota</taxon>
        <taxon>Tissierellia</taxon>
        <taxon>Tissierellales</taxon>
        <taxon>Peptoniphilaceae</taxon>
        <taxon>Aedoeadaptatus</taxon>
    </lineage>
</organism>
<evidence type="ECO:0000259" key="10">
    <source>
        <dbReference type="Pfam" id="PF19269"/>
    </source>
</evidence>
<dbReference type="GO" id="GO:0008270">
    <property type="term" value="F:zinc ion binding"/>
    <property type="evidence" value="ECO:0007669"/>
    <property type="project" value="InterPro"/>
</dbReference>
<name>A0A134AE79_9FIRM</name>
<dbReference type="InterPro" id="IPR020058">
    <property type="entry name" value="Glu/Gln-tRNA-synth_Ib_cat-dom"/>
</dbReference>
<keyword evidence="3 8" id="KW-0436">Ligase</keyword>
<dbReference type="HAMAP" id="MF_00022">
    <property type="entry name" value="Glu_tRNA_synth_type1"/>
    <property type="match status" value="1"/>
</dbReference>
<evidence type="ECO:0000256" key="5">
    <source>
        <dbReference type="ARBA" id="ARBA00022840"/>
    </source>
</evidence>
<sequence length="492" mass="56183">MDNVRVRFAPSPTGYLHIGGLRTAVYNYLYARQHNGKFLLRIEDTDRTRFVEGAIENLIRSLTWAGLEIDEGVMMENGEVVEKGDCGPYIQSKRLDIYKKYVDQLLESGHAYYCFCTKERLDNLREEQKIKGKVPRYDGLCRGVSMEEAKKRIANGEDYVVRLKLPHDRDISFEDEARGTITINSNEMDDQVLMKSDGFPTYHMAVVVDDHLMGITHIIRGEEWLPSTPKHVYLYEALGWEVPTYIHLPGVLNSDHKKLSKRQGDVSVEDFRGHGYLPEGLVNYLALVGWSPEDNQEIFSMDELIKAFDTKRIAKTGGVFDVKKLDWVNSHYMKELSADELLDMAMPYIEKAGLFTKEDVEKNPEHYRVLMETIQDGLDRLEQVPEACGFLYDDYEVTEEAALEQLKSESAPKVIEGLQEILGEMDEITLEEAGKLMKQVQKISGVKGKNLYMPARAAMTGNVHGPELSNIIYLLGKDEILKRLEKAKSYFA</sequence>
<dbReference type="GO" id="GO:0005737">
    <property type="term" value="C:cytoplasm"/>
    <property type="evidence" value="ECO:0007669"/>
    <property type="project" value="UniProtKB-SubCell"/>
</dbReference>